<name>A0A521AHH8_SACCC</name>
<evidence type="ECO:0000313" key="1">
    <source>
        <dbReference type="EMBL" id="SMO34262.1"/>
    </source>
</evidence>
<dbReference type="EMBL" id="FXTB01000001">
    <property type="protein sequence ID" value="SMO34262.1"/>
    <property type="molecule type" value="Genomic_DNA"/>
</dbReference>
<keyword evidence="2" id="KW-1185">Reference proteome</keyword>
<proteinExistence type="predicted"/>
<protein>
    <recommendedName>
        <fullName evidence="3">Gas vesicle protein</fullName>
    </recommendedName>
</protein>
<organism evidence="1 2">
    <name type="scientific">Saccharicrinis carchari</name>
    <dbReference type="NCBI Taxonomy" id="1168039"/>
    <lineage>
        <taxon>Bacteria</taxon>
        <taxon>Pseudomonadati</taxon>
        <taxon>Bacteroidota</taxon>
        <taxon>Bacteroidia</taxon>
        <taxon>Marinilabiliales</taxon>
        <taxon>Marinilabiliaceae</taxon>
        <taxon>Saccharicrinis</taxon>
    </lineage>
</organism>
<evidence type="ECO:0008006" key="3">
    <source>
        <dbReference type="Google" id="ProtNLM"/>
    </source>
</evidence>
<dbReference type="RefSeq" id="WP_142531563.1">
    <property type="nucleotide sequence ID" value="NZ_FXTB01000001.1"/>
</dbReference>
<evidence type="ECO:0000313" key="2">
    <source>
        <dbReference type="Proteomes" id="UP000319040"/>
    </source>
</evidence>
<accession>A0A521AHH8</accession>
<dbReference type="AlphaFoldDB" id="A0A521AHH8"/>
<gene>
    <name evidence="1" type="ORF">SAMN06265379_101146</name>
</gene>
<dbReference type="Proteomes" id="UP000319040">
    <property type="component" value="Unassembled WGS sequence"/>
</dbReference>
<sequence length="77" mass="8596">MSSGKVFLGLLAGFAAGTLLGMLFAPHNCDTENGKHFWSKGKEVDERDEKFNDFIEDIAEKFEDLKEEIAVDKSKAK</sequence>
<reference evidence="1 2" key="1">
    <citation type="submission" date="2017-05" db="EMBL/GenBank/DDBJ databases">
        <authorList>
            <person name="Varghese N."/>
            <person name="Submissions S."/>
        </authorList>
    </citation>
    <scope>NUCLEOTIDE SEQUENCE [LARGE SCALE GENOMIC DNA]</scope>
    <source>
        <strain evidence="1 2">DSM 27040</strain>
    </source>
</reference>